<accession>A0A381RWH6</accession>
<dbReference type="EMBL" id="UINC01002225">
    <property type="protein sequence ID" value="SUZ94337.1"/>
    <property type="molecule type" value="Genomic_DNA"/>
</dbReference>
<evidence type="ECO:0008006" key="6">
    <source>
        <dbReference type="Google" id="ProtNLM"/>
    </source>
</evidence>
<dbReference type="SUPFAM" id="SSF55620">
    <property type="entry name" value="Tetrahydrobiopterin biosynthesis enzymes-like"/>
    <property type="match status" value="1"/>
</dbReference>
<dbReference type="PANTHER" id="PTHR34354">
    <property type="entry name" value="NADPH-DEPENDENT 7-CYANO-7-DEAZAGUANINE REDUCTASE"/>
    <property type="match status" value="1"/>
</dbReference>
<dbReference type="GO" id="GO:0033739">
    <property type="term" value="F:preQ1 synthase activity"/>
    <property type="evidence" value="ECO:0007669"/>
    <property type="project" value="InterPro"/>
</dbReference>
<dbReference type="PANTHER" id="PTHR34354:SF1">
    <property type="entry name" value="NADPH-DEPENDENT 7-CYANO-7-DEAZAGUANINE REDUCTASE"/>
    <property type="match status" value="1"/>
</dbReference>
<dbReference type="Gene3D" id="3.30.1130.10">
    <property type="match status" value="1"/>
</dbReference>
<evidence type="ECO:0000313" key="5">
    <source>
        <dbReference type="EMBL" id="SUZ94337.1"/>
    </source>
</evidence>
<dbReference type="InterPro" id="IPR043133">
    <property type="entry name" value="GTP-CH-I_C/QueF"/>
</dbReference>
<keyword evidence="4" id="KW-0560">Oxidoreductase</keyword>
<evidence type="ECO:0000256" key="1">
    <source>
        <dbReference type="ARBA" id="ARBA00022490"/>
    </source>
</evidence>
<reference evidence="5" key="1">
    <citation type="submission" date="2018-05" db="EMBL/GenBank/DDBJ databases">
        <authorList>
            <person name="Lanie J.A."/>
            <person name="Ng W.-L."/>
            <person name="Kazmierczak K.M."/>
            <person name="Andrzejewski T.M."/>
            <person name="Davidsen T.M."/>
            <person name="Wayne K.J."/>
            <person name="Tettelin H."/>
            <person name="Glass J.I."/>
            <person name="Rusch D."/>
            <person name="Podicherti R."/>
            <person name="Tsui H.-C.T."/>
            <person name="Winkler M.E."/>
        </authorList>
    </citation>
    <scope>NUCLEOTIDE SEQUENCE</scope>
</reference>
<dbReference type="InterPro" id="IPR050084">
    <property type="entry name" value="NADPH_dep_7-cyano-7-deazaG_red"/>
</dbReference>
<dbReference type="GO" id="GO:0005737">
    <property type="term" value="C:cytoplasm"/>
    <property type="evidence" value="ECO:0007669"/>
    <property type="project" value="InterPro"/>
</dbReference>
<dbReference type="GO" id="GO:0008616">
    <property type="term" value="P:tRNA queuosine(34) biosynthetic process"/>
    <property type="evidence" value="ECO:0007669"/>
    <property type="project" value="UniProtKB-KW"/>
</dbReference>
<sequence length="136" mass="16252">MKKKYTEIDKTLLKSLPNPDKKTYEIKLKQPELTFLGVYEQPDFSCLYILFYPDKKIVELKSLKLYLNQYRNVIISYERLINLLYDHIMEVYSPKRLRLVLDCNPRGGISSRLTQDSDWRALGGKEKYKTYSEDVW</sequence>
<gene>
    <name evidence="5" type="ORF">METZ01_LOCUS47191</name>
</gene>
<name>A0A381RWH6_9ZZZZ</name>
<protein>
    <recommendedName>
        <fullName evidence="6">PreQ(1) synthase</fullName>
    </recommendedName>
</protein>
<organism evidence="5">
    <name type="scientific">marine metagenome</name>
    <dbReference type="NCBI Taxonomy" id="408172"/>
    <lineage>
        <taxon>unclassified sequences</taxon>
        <taxon>metagenomes</taxon>
        <taxon>ecological metagenomes</taxon>
    </lineage>
</organism>
<dbReference type="InterPro" id="IPR029500">
    <property type="entry name" value="QueF"/>
</dbReference>
<keyword evidence="2" id="KW-0671">Queuosine biosynthesis</keyword>
<dbReference type="InterPro" id="IPR016856">
    <property type="entry name" value="QueF_type1"/>
</dbReference>
<dbReference type="AlphaFoldDB" id="A0A381RWH6"/>
<evidence type="ECO:0000256" key="3">
    <source>
        <dbReference type="ARBA" id="ARBA00022857"/>
    </source>
</evidence>
<keyword evidence="3" id="KW-0521">NADP</keyword>
<evidence type="ECO:0000256" key="4">
    <source>
        <dbReference type="ARBA" id="ARBA00023002"/>
    </source>
</evidence>
<dbReference type="Pfam" id="PF14489">
    <property type="entry name" value="QueF"/>
    <property type="match status" value="1"/>
</dbReference>
<keyword evidence="1" id="KW-0963">Cytoplasm</keyword>
<proteinExistence type="predicted"/>
<evidence type="ECO:0000256" key="2">
    <source>
        <dbReference type="ARBA" id="ARBA00022785"/>
    </source>
</evidence>
<dbReference type="NCBIfam" id="TIGR03139">
    <property type="entry name" value="QueF-II"/>
    <property type="match status" value="1"/>
</dbReference>